<keyword evidence="6" id="KW-1185">Reference proteome</keyword>
<dbReference type="FunFam" id="1.20.1160.11:FF:000009">
    <property type="entry name" value="F3I6.18 protein"/>
    <property type="match status" value="1"/>
</dbReference>
<gene>
    <name evidence="5" type="ORF">ISN45_Aa01g016780</name>
</gene>
<dbReference type="AlphaFoldDB" id="A0A8T2CBT2"/>
<comment type="caution">
    <text evidence="5">The sequence shown here is derived from an EMBL/GenBank/DDBJ whole genome shotgun (WGS) entry which is preliminary data.</text>
</comment>
<protein>
    <submittedName>
        <fullName evidence="5">Paired amphipathic helix superfamily</fullName>
    </submittedName>
</protein>
<keyword evidence="3 4" id="KW-0539">Nucleus</keyword>
<dbReference type="GO" id="GO:0003714">
    <property type="term" value="F:transcription corepressor activity"/>
    <property type="evidence" value="ECO:0007669"/>
    <property type="project" value="InterPro"/>
</dbReference>
<reference evidence="5 6" key="1">
    <citation type="submission" date="2020-12" db="EMBL/GenBank/DDBJ databases">
        <title>Concerted genomic and epigenomic changes stabilize Arabidopsis allopolyploids.</title>
        <authorList>
            <person name="Chen Z."/>
        </authorList>
    </citation>
    <scope>NUCLEOTIDE SEQUENCE [LARGE SCALE GENOMIC DNA]</scope>
    <source>
        <strain evidence="5">Allo738</strain>
        <tissue evidence="5">Leaf</tissue>
    </source>
</reference>
<evidence type="ECO:0000313" key="5">
    <source>
        <dbReference type="EMBL" id="KAG7592821.1"/>
    </source>
</evidence>
<name>A0A8T2CBT2_9BRAS</name>
<accession>A0A8T2CBT2</accession>
<evidence type="ECO:0000313" key="6">
    <source>
        <dbReference type="Proteomes" id="UP000694240"/>
    </source>
</evidence>
<dbReference type="GO" id="GO:0000122">
    <property type="term" value="P:negative regulation of transcription by RNA polymerase II"/>
    <property type="evidence" value="ECO:0007669"/>
    <property type="project" value="TreeGrafter"/>
</dbReference>
<sequence length="194" mass="23168">MVERRVQVEPTLSDAHSYITAVKEVFHDEPTKYEEFIKLIIDIRDHSVDKATGIPKMTELIKGHPRLLRGLSFFFPQVKRSISPKDNSTIHHEDKRTIILKSKATNPPEAEHRGAKSKYTIRKRIEHDWENFMNMLKTRFRSLDTHVVESFLKIMIMYNEGKKTEKEVQEEVVDLLYYHEDLIDKFFRYFNMRK</sequence>
<dbReference type="EMBL" id="JAEFBK010000006">
    <property type="protein sequence ID" value="KAG7592821.1"/>
    <property type="molecule type" value="Genomic_DNA"/>
</dbReference>
<evidence type="ECO:0000256" key="1">
    <source>
        <dbReference type="ARBA" id="ARBA00004123"/>
    </source>
</evidence>
<comment type="subcellular location">
    <subcellularLocation>
        <location evidence="1 4">Nucleus</location>
    </subcellularLocation>
</comment>
<evidence type="ECO:0000256" key="4">
    <source>
        <dbReference type="PROSITE-ProRule" id="PRU00810"/>
    </source>
</evidence>
<dbReference type="PROSITE" id="PS51477">
    <property type="entry name" value="PAH"/>
    <property type="match status" value="2"/>
</dbReference>
<dbReference type="Pfam" id="PF02671">
    <property type="entry name" value="PAH"/>
    <property type="match status" value="2"/>
</dbReference>
<dbReference type="Proteomes" id="UP000694240">
    <property type="component" value="Chromosome 6"/>
</dbReference>
<dbReference type="FunFam" id="1.20.1160.11:FF:000001">
    <property type="entry name" value="Paired amphipathic helix protein Sin3"/>
    <property type="match status" value="1"/>
</dbReference>
<dbReference type="GO" id="GO:0000785">
    <property type="term" value="C:chromatin"/>
    <property type="evidence" value="ECO:0007669"/>
    <property type="project" value="TreeGrafter"/>
</dbReference>
<proteinExistence type="predicted"/>
<dbReference type="PANTHER" id="PTHR12346">
    <property type="entry name" value="SIN3B-RELATED"/>
    <property type="match status" value="1"/>
</dbReference>
<dbReference type="GO" id="GO:0000118">
    <property type="term" value="C:histone deacetylase complex"/>
    <property type="evidence" value="ECO:0007669"/>
    <property type="project" value="TreeGrafter"/>
</dbReference>
<organism evidence="5 6">
    <name type="scientific">Arabidopsis thaliana x Arabidopsis arenosa</name>
    <dbReference type="NCBI Taxonomy" id="1240361"/>
    <lineage>
        <taxon>Eukaryota</taxon>
        <taxon>Viridiplantae</taxon>
        <taxon>Streptophyta</taxon>
        <taxon>Embryophyta</taxon>
        <taxon>Tracheophyta</taxon>
        <taxon>Spermatophyta</taxon>
        <taxon>Magnoliopsida</taxon>
        <taxon>eudicotyledons</taxon>
        <taxon>Gunneridae</taxon>
        <taxon>Pentapetalae</taxon>
        <taxon>rosids</taxon>
        <taxon>malvids</taxon>
        <taxon>Brassicales</taxon>
        <taxon>Brassicaceae</taxon>
        <taxon>Camelineae</taxon>
        <taxon>Arabidopsis</taxon>
    </lineage>
</organism>
<keyword evidence="2" id="KW-0678">Repressor</keyword>
<dbReference type="InterPro" id="IPR003822">
    <property type="entry name" value="PAH"/>
</dbReference>
<dbReference type="InterPro" id="IPR039774">
    <property type="entry name" value="Sin3-like"/>
</dbReference>
<evidence type="ECO:0000256" key="3">
    <source>
        <dbReference type="ARBA" id="ARBA00023242"/>
    </source>
</evidence>
<evidence type="ECO:0000256" key="2">
    <source>
        <dbReference type="ARBA" id="ARBA00022491"/>
    </source>
</evidence>
<dbReference type="PANTHER" id="PTHR12346:SF0">
    <property type="entry name" value="SIN3A, ISOFORM G"/>
    <property type="match status" value="1"/>
</dbReference>